<name>E3JCI2_PSEI1</name>
<protein>
    <submittedName>
        <fullName evidence="2">Sucraseferredoxin family protein</fullName>
    </submittedName>
</protein>
<sequence>MTQLNEVAPHHSTRCGTQSRSAAEDIRGTVPDVGAYCFLPSAGPWPHQVPPADPGLFPELPGARMQLYRPYPGQPTNEPAFFWDTTRRRIYRASRGGWQAAGPREWFLGVCVHGRHDTCCGLRGGGFLRRVKTLAPEAPVYGVSHLGGDRFSATAILLPGGYLLGRLDELDDEQVRDLVEHGLLPLGHVRGRLGSTQAESVAEIWYRELFGHRDPLTPPTTTVVSVPGDRGWSEVVVEAHEGRWRLAISREQRGERPIQYTCAAPLSRPVYGWEVDVLEEAGAA</sequence>
<dbReference type="EMBL" id="CP002299">
    <property type="protein sequence ID" value="ADP78678.1"/>
    <property type="molecule type" value="Genomic_DNA"/>
</dbReference>
<proteinExistence type="predicted"/>
<dbReference type="KEGG" id="fri:FraEuI1c_0600"/>
<evidence type="ECO:0000256" key="1">
    <source>
        <dbReference type="SAM" id="MobiDB-lite"/>
    </source>
</evidence>
<organism evidence="2 3">
    <name type="scientific">Pseudofrankia inefficax (strain DSM 45817 / CECT 9037 / DDB 130130 / EuI1c)</name>
    <name type="common">Frankia inefficax</name>
    <dbReference type="NCBI Taxonomy" id="298654"/>
    <lineage>
        <taxon>Bacteria</taxon>
        <taxon>Bacillati</taxon>
        <taxon>Actinomycetota</taxon>
        <taxon>Actinomycetes</taxon>
        <taxon>Frankiales</taxon>
        <taxon>Frankiaceae</taxon>
        <taxon>Pseudofrankia</taxon>
    </lineage>
</organism>
<dbReference type="OrthoDB" id="3399139at2"/>
<dbReference type="InParanoid" id="E3JCI2"/>
<reference evidence="2 3" key="1">
    <citation type="submission" date="2010-10" db="EMBL/GenBank/DDBJ databases">
        <title>Complete sequence of Frankia sp. EuI1c.</title>
        <authorList>
            <consortium name="US DOE Joint Genome Institute"/>
            <person name="Lucas S."/>
            <person name="Copeland A."/>
            <person name="Lapidus A."/>
            <person name="Cheng J.-F."/>
            <person name="Bruce D."/>
            <person name="Goodwin L."/>
            <person name="Pitluck S."/>
            <person name="Chertkov O."/>
            <person name="Detter J.C."/>
            <person name="Han C."/>
            <person name="Tapia R."/>
            <person name="Land M."/>
            <person name="Hauser L."/>
            <person name="Jeffries C."/>
            <person name="Kyrpides N."/>
            <person name="Ivanova N."/>
            <person name="Mikhailova N."/>
            <person name="Beauchemin N."/>
            <person name="Sen A."/>
            <person name="Sur S.A."/>
            <person name="Gtari M."/>
            <person name="Wall L."/>
            <person name="Tisa L."/>
            <person name="Woyke T."/>
        </authorList>
    </citation>
    <scope>NUCLEOTIDE SEQUENCE [LARGE SCALE GENOMIC DNA]</scope>
    <source>
        <strain evidence="3">DSM 45817 / CECT 9037 / EuI1c</strain>
    </source>
</reference>
<dbReference type="Proteomes" id="UP000002484">
    <property type="component" value="Chromosome"/>
</dbReference>
<dbReference type="AlphaFoldDB" id="E3JCI2"/>
<feature type="region of interest" description="Disordered" evidence="1">
    <location>
        <begin position="1"/>
        <end position="23"/>
    </location>
</feature>
<dbReference type="eggNOG" id="COG4759">
    <property type="taxonomic scope" value="Bacteria"/>
</dbReference>
<accession>E3JCI2</accession>
<dbReference type="HOGENOM" id="CLU_050357_1_0_11"/>
<gene>
    <name evidence="2" type="ordered locus">FraEuI1c_0600</name>
</gene>
<evidence type="ECO:0000313" key="3">
    <source>
        <dbReference type="Proteomes" id="UP000002484"/>
    </source>
</evidence>
<evidence type="ECO:0000313" key="2">
    <source>
        <dbReference type="EMBL" id="ADP78678.1"/>
    </source>
</evidence>
<keyword evidence="3" id="KW-1185">Reference proteome</keyword>
<dbReference type="InterPro" id="IPR009737">
    <property type="entry name" value="Aim32/Apd1-like"/>
</dbReference>
<dbReference type="RefSeq" id="WP_013421800.1">
    <property type="nucleotide sequence ID" value="NC_014666.1"/>
</dbReference>
<dbReference type="Pfam" id="PF06999">
    <property type="entry name" value="Suc_Fer-like"/>
    <property type="match status" value="1"/>
</dbReference>